<dbReference type="InterPro" id="IPR003741">
    <property type="entry name" value="LUD_dom"/>
</dbReference>
<gene>
    <name evidence="2" type="ORF">FM037_09185</name>
</gene>
<dbReference type="Pfam" id="PF02589">
    <property type="entry name" value="LUD_dom"/>
    <property type="match status" value="1"/>
</dbReference>
<dbReference type="PANTHER" id="PTHR43682:SF1">
    <property type="entry name" value="LACTATE UTILIZATION PROTEIN C"/>
    <property type="match status" value="1"/>
</dbReference>
<protein>
    <submittedName>
        <fullName evidence="2">Lactate utilization protein C</fullName>
    </submittedName>
</protein>
<dbReference type="InterPro" id="IPR037171">
    <property type="entry name" value="NagB/RpiA_transferase-like"/>
</dbReference>
<evidence type="ECO:0000313" key="3">
    <source>
        <dbReference type="Proteomes" id="UP000315947"/>
    </source>
</evidence>
<feature type="domain" description="LUD" evidence="1">
    <location>
        <begin position="39"/>
        <end position="232"/>
    </location>
</feature>
<proteinExistence type="predicted"/>
<sequence>MVAKRAILARLNRVKLPPIEKETLSYPRWKTQNEQLLKQRFISGLSANHAEVICVNSSEITATLALVISRKGCQRVALGSACDETLSDSPPSDCTAYHCERGEFYAEILAGARHCELLRFESVFEELKSRLFNEVDAGITHCFGGIADTGTLVLWPDRAEPRTLSLIPPCHIALIKRSTIVSNFAGMMIDQAWQEKMPTNIVLVSGPSKTADIQQTLAYGAHGPSQLIVILIEDR</sequence>
<dbReference type="InterPro" id="IPR024185">
    <property type="entry name" value="FTHF_cligase-like_sf"/>
</dbReference>
<dbReference type="Proteomes" id="UP000315947">
    <property type="component" value="Chromosome"/>
</dbReference>
<dbReference type="Gene3D" id="3.40.50.10420">
    <property type="entry name" value="NagB/RpiA/CoA transferase-like"/>
    <property type="match status" value="1"/>
</dbReference>
<reference evidence="2 3" key="1">
    <citation type="submission" date="2019-07" db="EMBL/GenBank/DDBJ databases">
        <title>Shewanella sp. YLB-06 whole genomic sequence.</title>
        <authorList>
            <person name="Yu L."/>
        </authorList>
    </citation>
    <scope>NUCLEOTIDE SEQUENCE [LARGE SCALE GENOMIC DNA]</scope>
    <source>
        <strain evidence="2 3">YLB-06</strain>
    </source>
</reference>
<evidence type="ECO:0000313" key="2">
    <source>
        <dbReference type="EMBL" id="QDO86622.1"/>
    </source>
</evidence>
<dbReference type="PANTHER" id="PTHR43682">
    <property type="entry name" value="LACTATE UTILIZATION PROTEIN C"/>
    <property type="match status" value="1"/>
</dbReference>
<organism evidence="2 3">
    <name type="scientific">Shewanella psychropiezotolerans</name>
    <dbReference type="NCBI Taxonomy" id="2593655"/>
    <lineage>
        <taxon>Bacteria</taxon>
        <taxon>Pseudomonadati</taxon>
        <taxon>Pseudomonadota</taxon>
        <taxon>Gammaproteobacteria</taxon>
        <taxon>Alteromonadales</taxon>
        <taxon>Shewanellaceae</taxon>
        <taxon>Shewanella</taxon>
    </lineage>
</organism>
<accession>A0ABX5X5I6</accession>
<evidence type="ECO:0000259" key="1">
    <source>
        <dbReference type="Pfam" id="PF02589"/>
    </source>
</evidence>
<keyword evidence="3" id="KW-1185">Reference proteome</keyword>
<dbReference type="EMBL" id="CP041614">
    <property type="protein sequence ID" value="QDO86622.1"/>
    <property type="molecule type" value="Genomic_DNA"/>
</dbReference>
<dbReference type="SUPFAM" id="SSF100950">
    <property type="entry name" value="NagB/RpiA/CoA transferase-like"/>
    <property type="match status" value="1"/>
</dbReference>
<name>A0ABX5X5I6_9GAMM</name>